<feature type="compositionally biased region" description="Low complexity" evidence="1">
    <location>
        <begin position="119"/>
        <end position="133"/>
    </location>
</feature>
<evidence type="ECO:0000256" key="2">
    <source>
        <dbReference type="SAM" id="Phobius"/>
    </source>
</evidence>
<feature type="region of interest" description="Disordered" evidence="1">
    <location>
        <begin position="460"/>
        <end position="479"/>
    </location>
</feature>
<dbReference type="AlphaFoldDB" id="A0A7S7R1F7"/>
<feature type="region of interest" description="Disordered" evidence="1">
    <location>
        <begin position="103"/>
        <end position="133"/>
    </location>
</feature>
<dbReference type="PANTHER" id="PTHR24023">
    <property type="entry name" value="COLLAGEN ALPHA"/>
    <property type="match status" value="1"/>
</dbReference>
<feature type="compositionally biased region" description="Low complexity" evidence="1">
    <location>
        <begin position="460"/>
        <end position="471"/>
    </location>
</feature>
<keyword evidence="2" id="KW-0472">Membrane</keyword>
<sequence length="681" mass="63409">MSQPNLPNITPVVTLSRDDTINLLLSSIAMEELGMAHILNAEGEKIQYALGTIPGLTGPPSSLADILNLNESVRDTLDSLMKQELLLGSKLDSISNIPTLAGPTGATGPTGPAGGPAGPTGAIGPAGATGPTGPTGPTGVTGAGLQGIVAFNPLIAPTYTPGQVVLYNGSSYVVNTPSPAGIPDTSADYTLLAAAGSTGPIGPTGATGAGLTGLTAFDPAAAPFYTAGQVVLYEGASYVVNINNPSGIPGTSPDYTLLAAAGPTGPTGVTGAGLQGIVPFDPLAAAAYTAGQPVTFNGSSYVANVNSPAGTPGASADYTLLAAAGITGATGGTGPTGFTGATGGTGPTGITGATGGTGPTGITGATGVTGPTGITGATGVTGPTGITGAIGETGPTGITGATGGTGPTGSTGATGGTGPTGITGATGGTGPTGITGATGGTGPTGITGATGDTGPTGITGATGDTGPTGITGATGGTGPTGITGATGGTGPTGITGATGVTGPTGITGATGGTGPTGITGATGVTGPTGSTGATGGTGPTGITGTSLTATSGYASNTGGGVVAVIVGGTTISLPNEQNLSADITVNAANTVFTVAPAGRYYISYHINLTAGLLVSSRILINGTPPASSIIAPVASLANFNNSFIVTLPAGSTIQLQLFGLLGAATLLGGSVGAALNIIRLS</sequence>
<evidence type="ECO:0000259" key="3">
    <source>
        <dbReference type="Pfam" id="PF18573"/>
    </source>
</evidence>
<name>A0A7S7R1F7_BACVE</name>
<dbReference type="GO" id="GO:0005615">
    <property type="term" value="C:extracellular space"/>
    <property type="evidence" value="ECO:0007669"/>
    <property type="project" value="TreeGrafter"/>
</dbReference>
<dbReference type="InterPro" id="IPR050149">
    <property type="entry name" value="Collagen_superfamily"/>
</dbReference>
<dbReference type="GO" id="GO:0031012">
    <property type="term" value="C:extracellular matrix"/>
    <property type="evidence" value="ECO:0007669"/>
    <property type="project" value="TreeGrafter"/>
</dbReference>
<dbReference type="PANTHER" id="PTHR24023:SF1095">
    <property type="entry name" value="EGF-LIKE DOMAIN-CONTAINING PROTEIN"/>
    <property type="match status" value="1"/>
</dbReference>
<keyword evidence="2" id="KW-0812">Transmembrane</keyword>
<dbReference type="GO" id="GO:0030198">
    <property type="term" value="P:extracellular matrix organization"/>
    <property type="evidence" value="ECO:0007669"/>
    <property type="project" value="TreeGrafter"/>
</dbReference>
<feature type="transmembrane region" description="Helical" evidence="2">
    <location>
        <begin position="657"/>
        <end position="678"/>
    </location>
</feature>
<dbReference type="GO" id="GO:0030020">
    <property type="term" value="F:extracellular matrix structural constituent conferring tensile strength"/>
    <property type="evidence" value="ECO:0007669"/>
    <property type="project" value="TreeGrafter"/>
</dbReference>
<accession>A0A7S7R1F7</accession>
<gene>
    <name evidence="4" type="ORF">BACVE_000285</name>
</gene>
<dbReference type="InterPro" id="IPR058705">
    <property type="entry name" value="A_ENA"/>
</dbReference>
<evidence type="ECO:0000313" key="4">
    <source>
        <dbReference type="EMBL" id="QOY25357.1"/>
    </source>
</evidence>
<dbReference type="RefSeq" id="WP_117363988.1">
    <property type="nucleotide sequence ID" value="NZ_CP023075.1"/>
</dbReference>
<dbReference type="Pfam" id="PF26595">
    <property type="entry name" value="A_ENA"/>
    <property type="match status" value="1"/>
</dbReference>
<reference evidence="5" key="1">
    <citation type="submission" date="2020-10" db="EMBL/GenBank/DDBJ databases">
        <title>Complete genome sequence of Bacillus velezensis NST6.</title>
        <authorList>
            <person name="Choi J."/>
        </authorList>
    </citation>
    <scope>NUCLEOTIDE SEQUENCE [LARGE SCALE GENOMIC DNA]</scope>
    <source>
        <strain evidence="5">NST6</strain>
    </source>
</reference>
<feature type="domain" description="BclA C-terminal" evidence="3">
    <location>
        <begin position="553"/>
        <end position="681"/>
    </location>
</feature>
<evidence type="ECO:0000256" key="1">
    <source>
        <dbReference type="SAM" id="MobiDB-lite"/>
    </source>
</evidence>
<proteinExistence type="predicted"/>
<organism evidence="4 5">
    <name type="scientific">Bacillus velezensis</name>
    <dbReference type="NCBI Taxonomy" id="492670"/>
    <lineage>
        <taxon>Bacteria</taxon>
        <taxon>Bacillati</taxon>
        <taxon>Bacillota</taxon>
        <taxon>Bacilli</taxon>
        <taxon>Bacillales</taxon>
        <taxon>Bacillaceae</taxon>
        <taxon>Bacillus</taxon>
        <taxon>Bacillus amyloliquefaciens group</taxon>
    </lineage>
</organism>
<protein>
    <recommendedName>
        <fullName evidence="3">BclA C-terminal domain-containing protein</fullName>
    </recommendedName>
</protein>
<keyword evidence="2" id="KW-1133">Transmembrane helix</keyword>
<dbReference type="EMBL" id="CP063687">
    <property type="protein sequence ID" value="QOY25357.1"/>
    <property type="molecule type" value="Genomic_DNA"/>
</dbReference>
<dbReference type="Pfam" id="PF18573">
    <property type="entry name" value="BclA_C"/>
    <property type="match status" value="1"/>
</dbReference>
<dbReference type="InterPro" id="IPR041415">
    <property type="entry name" value="BclA_C"/>
</dbReference>
<evidence type="ECO:0000313" key="5">
    <source>
        <dbReference type="Proteomes" id="UP000587477"/>
    </source>
</evidence>
<dbReference type="Proteomes" id="UP000587477">
    <property type="component" value="Chromosome"/>
</dbReference>